<gene>
    <name evidence="9" type="ORF">K2U94_09355</name>
</gene>
<dbReference type="EMBL" id="JAIVFP010000001">
    <property type="protein sequence ID" value="MCI4682969.1"/>
    <property type="molecule type" value="Genomic_DNA"/>
</dbReference>
<dbReference type="InterPro" id="IPR001478">
    <property type="entry name" value="PDZ"/>
</dbReference>
<dbReference type="Gene3D" id="2.30.42.10">
    <property type="match status" value="2"/>
</dbReference>
<evidence type="ECO:0000256" key="2">
    <source>
        <dbReference type="ARBA" id="ARBA00022670"/>
    </source>
</evidence>
<dbReference type="Proteomes" id="UP001139104">
    <property type="component" value="Unassembled WGS sequence"/>
</dbReference>
<dbReference type="PRINTS" id="PR00834">
    <property type="entry name" value="PROTEASES2C"/>
</dbReference>
<dbReference type="NCBIfam" id="TIGR02037">
    <property type="entry name" value="degP_htrA_DO"/>
    <property type="match status" value="1"/>
</dbReference>
<evidence type="ECO:0000256" key="6">
    <source>
        <dbReference type="ARBA" id="ARBA00022825"/>
    </source>
</evidence>
<feature type="chain" id="PRO_5047292790" evidence="7">
    <location>
        <begin position="29"/>
        <end position="475"/>
    </location>
</feature>
<evidence type="ECO:0000256" key="7">
    <source>
        <dbReference type="SAM" id="SignalP"/>
    </source>
</evidence>
<evidence type="ECO:0000259" key="8">
    <source>
        <dbReference type="PROSITE" id="PS50106"/>
    </source>
</evidence>
<keyword evidence="2" id="KW-0645">Protease</keyword>
<reference evidence="9" key="1">
    <citation type="journal article" date="2022" name="ISME J.">
        <title>Identification of active gaseous-alkane degraders at natural gas seeps.</title>
        <authorList>
            <person name="Farhan Ul Haque M."/>
            <person name="Hernandez M."/>
            <person name="Crombie A.T."/>
            <person name="Murrell J.C."/>
        </authorList>
    </citation>
    <scope>NUCLEOTIDE SEQUENCE</scope>
    <source>
        <strain evidence="9">PC2</strain>
    </source>
</reference>
<dbReference type="PANTHER" id="PTHR22939">
    <property type="entry name" value="SERINE PROTEASE FAMILY S1C HTRA-RELATED"/>
    <property type="match status" value="1"/>
</dbReference>
<organism evidence="9 10">
    <name type="scientific">Candidatus Rhodoblastus alkanivorans</name>
    <dbReference type="NCBI Taxonomy" id="2954117"/>
    <lineage>
        <taxon>Bacteria</taxon>
        <taxon>Pseudomonadati</taxon>
        <taxon>Pseudomonadota</taxon>
        <taxon>Alphaproteobacteria</taxon>
        <taxon>Hyphomicrobiales</taxon>
        <taxon>Rhodoblastaceae</taxon>
        <taxon>Rhodoblastus</taxon>
    </lineage>
</organism>
<keyword evidence="5" id="KW-0378">Hydrolase</keyword>
<dbReference type="PROSITE" id="PS50106">
    <property type="entry name" value="PDZ"/>
    <property type="match status" value="1"/>
</dbReference>
<evidence type="ECO:0000313" key="9">
    <source>
        <dbReference type="EMBL" id="MCI4682969.1"/>
    </source>
</evidence>
<evidence type="ECO:0000256" key="4">
    <source>
        <dbReference type="ARBA" id="ARBA00022737"/>
    </source>
</evidence>
<proteinExistence type="inferred from homology"/>
<keyword evidence="3 7" id="KW-0732">Signal</keyword>
<feature type="domain" description="PDZ" evidence="8">
    <location>
        <begin position="261"/>
        <end position="330"/>
    </location>
</feature>
<feature type="signal peptide" evidence="7">
    <location>
        <begin position="1"/>
        <end position="28"/>
    </location>
</feature>
<dbReference type="Gene3D" id="2.40.10.120">
    <property type="match status" value="1"/>
</dbReference>
<comment type="similarity">
    <text evidence="1">Belongs to the peptidase S1C family.</text>
</comment>
<dbReference type="SMART" id="SM00228">
    <property type="entry name" value="PDZ"/>
    <property type="match status" value="2"/>
</dbReference>
<dbReference type="SUPFAM" id="SSF50494">
    <property type="entry name" value="Trypsin-like serine proteases"/>
    <property type="match status" value="1"/>
</dbReference>
<dbReference type="RefSeq" id="WP_243066944.1">
    <property type="nucleotide sequence ID" value="NZ_JAIVFK010000037.1"/>
</dbReference>
<sequence>MAPIKLLSARIVLAALGLALALSAPSRAEESRVVPQSAAQIKLSFAPVVKKAAPAVVNVYAQRVERNRPRNPLFDDPIFRRFFGDRQRSGGATAQSLGSGVIVDPSGLVVTNNHVIANMTDVKVALSDRREFPAEILLRDPRSDLAILRIKAPKDATFPVLEMGDSDTLQVGDIALAIGDPFGVGQTVTQGIISALARTEIGISDYGFFIQTDAAINPGNSGGALVGIDGRLIGINSAIFSQSGGSVGIGFAIPVNMVKDVVATARAGGKEVHRPWLGASLQNLNRDIADSLGLDRPTGALVTDVDPKGPAAEGGLRQGDVITAVDGKEVYDSGSVGYRLGAKPIGGLASLSILRDGKKLVVPLKLMAAPERPPRDQLTIVGSSPFSGATVVNISPATIEEFSIAHAHEGVAVIGVADDTPASVVGVQKGDIVLSLNGEKIHNTRDLQRVAGGNPYVWKLQINRDGQVITSVIGG</sequence>
<dbReference type="PANTHER" id="PTHR22939:SF129">
    <property type="entry name" value="SERINE PROTEASE HTRA2, MITOCHONDRIAL"/>
    <property type="match status" value="1"/>
</dbReference>
<dbReference type="InterPro" id="IPR036034">
    <property type="entry name" value="PDZ_sf"/>
</dbReference>
<evidence type="ECO:0000256" key="3">
    <source>
        <dbReference type="ARBA" id="ARBA00022729"/>
    </source>
</evidence>
<keyword evidence="10" id="KW-1185">Reference proteome</keyword>
<dbReference type="InterPro" id="IPR001940">
    <property type="entry name" value="Peptidase_S1C"/>
</dbReference>
<keyword evidence="6" id="KW-0720">Serine protease</keyword>
<evidence type="ECO:0000256" key="5">
    <source>
        <dbReference type="ARBA" id="ARBA00022801"/>
    </source>
</evidence>
<dbReference type="InterPro" id="IPR009003">
    <property type="entry name" value="Peptidase_S1_PA"/>
</dbReference>
<comment type="caution">
    <text evidence="9">The sequence shown here is derived from an EMBL/GenBank/DDBJ whole genome shotgun (WGS) entry which is preliminary data.</text>
</comment>
<accession>A0ABS9Z5R0</accession>
<name>A0ABS9Z5R0_9HYPH</name>
<dbReference type="SUPFAM" id="SSF50156">
    <property type="entry name" value="PDZ domain-like"/>
    <property type="match status" value="2"/>
</dbReference>
<dbReference type="InterPro" id="IPR011782">
    <property type="entry name" value="Pept_S1C_Do"/>
</dbReference>
<protein>
    <submittedName>
        <fullName evidence="9">DegQ family serine endoprotease</fullName>
    </submittedName>
</protein>
<keyword evidence="4" id="KW-0677">Repeat</keyword>
<dbReference type="Pfam" id="PF13180">
    <property type="entry name" value="PDZ_2"/>
    <property type="match status" value="2"/>
</dbReference>
<evidence type="ECO:0000313" key="10">
    <source>
        <dbReference type="Proteomes" id="UP001139104"/>
    </source>
</evidence>
<dbReference type="Pfam" id="PF13365">
    <property type="entry name" value="Trypsin_2"/>
    <property type="match status" value="1"/>
</dbReference>
<evidence type="ECO:0000256" key="1">
    <source>
        <dbReference type="ARBA" id="ARBA00010541"/>
    </source>
</evidence>